<keyword evidence="3" id="KW-0238">DNA-binding</keyword>
<reference evidence="6" key="1">
    <citation type="submission" date="2022-10" db="EMBL/GenBank/DDBJ databases">
        <authorList>
            <person name="Kim H.S."/>
            <person name="Kim J.-S."/>
            <person name="Suh M.K."/>
            <person name="Eom M.K."/>
            <person name="Lee J.-S."/>
        </authorList>
    </citation>
    <scope>NUCLEOTIDE SEQUENCE</scope>
    <source>
        <strain evidence="6">LIP-5</strain>
    </source>
</reference>
<keyword evidence="4" id="KW-0472">Membrane</keyword>
<dbReference type="PANTHER" id="PTHR11361:SF99">
    <property type="entry name" value="DNA MISMATCH REPAIR PROTEIN"/>
    <property type="match status" value="1"/>
</dbReference>
<gene>
    <name evidence="6" type="ORF">OD355_02300</name>
</gene>
<evidence type="ECO:0000256" key="1">
    <source>
        <dbReference type="ARBA" id="ARBA00022741"/>
    </source>
</evidence>
<dbReference type="SUPFAM" id="SSF52540">
    <property type="entry name" value="P-loop containing nucleoside triphosphate hydrolases"/>
    <property type="match status" value="1"/>
</dbReference>
<comment type="caution">
    <text evidence="6">The sequence shown here is derived from an EMBL/GenBank/DDBJ whole genome shotgun (WGS) entry which is preliminary data.</text>
</comment>
<evidence type="ECO:0000256" key="2">
    <source>
        <dbReference type="ARBA" id="ARBA00022840"/>
    </source>
</evidence>
<dbReference type="EMBL" id="JAOTPL010000002">
    <property type="protein sequence ID" value="MCU7693344.1"/>
    <property type="molecule type" value="Genomic_DNA"/>
</dbReference>
<dbReference type="GO" id="GO:0006298">
    <property type="term" value="P:mismatch repair"/>
    <property type="evidence" value="ECO:0007669"/>
    <property type="project" value="InterPro"/>
</dbReference>
<dbReference type="SMART" id="SM00534">
    <property type="entry name" value="MUTSac"/>
    <property type="match status" value="1"/>
</dbReference>
<evidence type="ECO:0000256" key="3">
    <source>
        <dbReference type="ARBA" id="ARBA00023125"/>
    </source>
</evidence>
<dbReference type="Pfam" id="PF00488">
    <property type="entry name" value="MutS_V"/>
    <property type="match status" value="1"/>
</dbReference>
<dbReference type="GO" id="GO:0030983">
    <property type="term" value="F:mismatched DNA binding"/>
    <property type="evidence" value="ECO:0007669"/>
    <property type="project" value="InterPro"/>
</dbReference>
<keyword evidence="1" id="KW-0547">Nucleotide-binding</keyword>
<feature type="transmembrane region" description="Helical" evidence="4">
    <location>
        <begin position="205"/>
        <end position="227"/>
    </location>
</feature>
<keyword evidence="4" id="KW-1133">Transmembrane helix</keyword>
<dbReference type="RefSeq" id="WP_263036830.1">
    <property type="nucleotide sequence ID" value="NZ_JAOTPL010000002.1"/>
</dbReference>
<evidence type="ECO:0000256" key="4">
    <source>
        <dbReference type="SAM" id="Phobius"/>
    </source>
</evidence>
<dbReference type="InterPro" id="IPR036187">
    <property type="entry name" value="DNA_mismatch_repair_MutS_sf"/>
</dbReference>
<dbReference type="InterPro" id="IPR045076">
    <property type="entry name" value="MutS"/>
</dbReference>
<feature type="transmembrane region" description="Helical" evidence="4">
    <location>
        <begin position="233"/>
        <end position="254"/>
    </location>
</feature>
<dbReference type="AlphaFoldDB" id="A0AAE3LJG0"/>
<keyword evidence="2" id="KW-0067">ATP-binding</keyword>
<protein>
    <submittedName>
        <fullName evidence="6">DNA mismatch repair protein MutS</fullName>
    </submittedName>
</protein>
<proteinExistence type="predicted"/>
<feature type="transmembrane region" description="Helical" evidence="4">
    <location>
        <begin position="51"/>
        <end position="69"/>
    </location>
</feature>
<keyword evidence="4" id="KW-0812">Transmembrane</keyword>
<organism evidence="6 7">
    <name type="scientific">Haoranjiania flava</name>
    <dbReference type="NCBI Taxonomy" id="1856322"/>
    <lineage>
        <taxon>Bacteria</taxon>
        <taxon>Pseudomonadati</taxon>
        <taxon>Bacteroidota</taxon>
        <taxon>Chitinophagia</taxon>
        <taxon>Chitinophagales</taxon>
        <taxon>Chitinophagaceae</taxon>
        <taxon>Haoranjiania</taxon>
    </lineage>
</organism>
<dbReference type="Gene3D" id="3.40.50.300">
    <property type="entry name" value="P-loop containing nucleotide triphosphate hydrolases"/>
    <property type="match status" value="1"/>
</dbReference>
<dbReference type="SUPFAM" id="SSF48334">
    <property type="entry name" value="DNA repair protein MutS, domain III"/>
    <property type="match status" value="1"/>
</dbReference>
<feature type="domain" description="DNA mismatch repair proteins mutS family" evidence="5">
    <location>
        <begin position="414"/>
        <end position="590"/>
    </location>
</feature>
<name>A0AAE3LJG0_9BACT</name>
<sequence>MIEAYILLRNTYTTAQQKIQRSFNLLSMARLLSLLAALFAAYKYFDTKTSGWLMTGVVFLTAFLVLVRIHQRISFRLQLAKKLREINDREIDFFENHTLYYSGGAAFVDHQHAYSFDLDIFGDKSLFQHLNRTGTSMGLQSLAKGFTNHLSTDDIPAHQHAVKELTNDVEWRQQVLALALLSKDKQAYKNLADWTGRKPATINTLVNAASYIIPACIMICFASYAFFDLPTLRYIQYGFLLNLLIASPVLKHILKENNRFDKIETVLQRYVLLLQKIEARNFESSYLRGLQAKLRVNGRFASVQLKNIGKLFGQMNTIANVLALIVLNGFFQYHVHVYRAVLKWKKLNAGFLLQWLDVIGETEKLNSLANFAFNNKAYVFPAINKNSIIAFEALGHPLIREDKRVCNDISFEKHNFLVLTGSNMSGKSTFLRSLGVNMVLASMGSVVCAKAAQVHPLRVLVSMRLSDSLSEGASYFFAEVSRLKYIMDHTTKERCFILLDEILRGTNSDDKRSGTIGVIKKLLHNEATGAIATHDIEVCRLKEDFPESIMNKRFEVNIVENELHFDYKLLDGVCRNKSATFLMKKMQIIEQ</sequence>
<feature type="transmembrane region" description="Helical" evidence="4">
    <location>
        <begin position="25"/>
        <end position="45"/>
    </location>
</feature>
<dbReference type="GO" id="GO:0005829">
    <property type="term" value="C:cytosol"/>
    <property type="evidence" value="ECO:0007669"/>
    <property type="project" value="TreeGrafter"/>
</dbReference>
<dbReference type="InterPro" id="IPR027417">
    <property type="entry name" value="P-loop_NTPase"/>
</dbReference>
<dbReference type="PANTHER" id="PTHR11361">
    <property type="entry name" value="DNA MISMATCH REPAIR PROTEIN MUTS FAMILY MEMBER"/>
    <property type="match status" value="1"/>
</dbReference>
<dbReference type="InterPro" id="IPR000432">
    <property type="entry name" value="DNA_mismatch_repair_MutS_C"/>
</dbReference>
<dbReference type="Proteomes" id="UP001209317">
    <property type="component" value="Unassembled WGS sequence"/>
</dbReference>
<evidence type="ECO:0000259" key="5">
    <source>
        <dbReference type="SMART" id="SM00534"/>
    </source>
</evidence>
<evidence type="ECO:0000313" key="7">
    <source>
        <dbReference type="Proteomes" id="UP001209317"/>
    </source>
</evidence>
<keyword evidence="7" id="KW-1185">Reference proteome</keyword>
<dbReference type="GO" id="GO:0005524">
    <property type="term" value="F:ATP binding"/>
    <property type="evidence" value="ECO:0007669"/>
    <property type="project" value="UniProtKB-KW"/>
</dbReference>
<dbReference type="GO" id="GO:0140664">
    <property type="term" value="F:ATP-dependent DNA damage sensor activity"/>
    <property type="evidence" value="ECO:0007669"/>
    <property type="project" value="InterPro"/>
</dbReference>
<accession>A0AAE3LJG0</accession>
<evidence type="ECO:0000313" key="6">
    <source>
        <dbReference type="EMBL" id="MCU7693344.1"/>
    </source>
</evidence>